<dbReference type="PANTHER" id="PTHR30136">
    <property type="entry name" value="HELIX-TURN-HELIX TRANSCRIPTIONAL REGULATOR, ICLR FAMILY"/>
    <property type="match status" value="1"/>
</dbReference>
<dbReference type="RefSeq" id="WP_093337581.1">
    <property type="nucleotide sequence ID" value="NZ_FOUY01000003.1"/>
</dbReference>
<dbReference type="InterPro" id="IPR036388">
    <property type="entry name" value="WH-like_DNA-bd_sf"/>
</dbReference>
<feature type="region of interest" description="Disordered" evidence="7">
    <location>
        <begin position="252"/>
        <end position="271"/>
    </location>
</feature>
<evidence type="ECO:0000256" key="3">
    <source>
        <dbReference type="ARBA" id="ARBA00023125"/>
    </source>
</evidence>
<keyword evidence="11" id="KW-1185">Reference proteome</keyword>
<dbReference type="InterPro" id="IPR005471">
    <property type="entry name" value="Tscrpt_reg_IclR_N"/>
</dbReference>
<dbReference type="OrthoDB" id="9807558at2"/>
<evidence type="ECO:0000256" key="1">
    <source>
        <dbReference type="ARBA" id="ARBA00022798"/>
    </source>
</evidence>
<accession>A0A1I4TTY1</accession>
<evidence type="ECO:0000256" key="2">
    <source>
        <dbReference type="ARBA" id="ARBA00023015"/>
    </source>
</evidence>
<dbReference type="InterPro" id="IPR036390">
    <property type="entry name" value="WH_DNA-bd_sf"/>
</dbReference>
<dbReference type="FunFam" id="1.10.10.10:FF:000056">
    <property type="entry name" value="IclR family transcriptional regulator"/>
    <property type="match status" value="1"/>
</dbReference>
<evidence type="ECO:0000256" key="6">
    <source>
        <dbReference type="ARBA" id="ARBA00070406"/>
    </source>
</evidence>
<dbReference type="Pfam" id="PF09339">
    <property type="entry name" value="HTH_IclR"/>
    <property type="match status" value="1"/>
</dbReference>
<sequence>MGSPQGAEDRDRIQSIERGFAVLRVFDADRPRPTSTDVAEATGLSRPAVRRILLTLQHLGYVRPVGNRWRLTPRVLSLAQHYTATNSVADIAQPHLTALAERTGESVSLAVLDGGDAVWVARVPVRRLLSIDISPGSRVPAPATSAGRVLLAWNDEPVIASVLAAELPAYTDRTVTDPRRLRAELREVRARGWAVVAGELDLDLLSLSVPVRDHTGEVVAALAASTSAARFTADELTAKVLDPMLATASRLSTELGQPRGADARERREGFF</sequence>
<feature type="domain" description="HTH iclR-type" evidence="8">
    <location>
        <begin position="13"/>
        <end position="73"/>
    </location>
</feature>
<dbReference type="Proteomes" id="UP000199614">
    <property type="component" value="Unassembled WGS sequence"/>
</dbReference>
<dbReference type="STRING" id="260086.SAMN05216207_10033"/>
<evidence type="ECO:0000256" key="5">
    <source>
        <dbReference type="ARBA" id="ARBA00058938"/>
    </source>
</evidence>
<dbReference type="InterPro" id="IPR014757">
    <property type="entry name" value="Tscrpt_reg_IclR_C"/>
</dbReference>
<evidence type="ECO:0000313" key="11">
    <source>
        <dbReference type="Proteomes" id="UP000199614"/>
    </source>
</evidence>
<keyword evidence="3" id="KW-0238">DNA-binding</keyword>
<protein>
    <recommendedName>
        <fullName evidence="6">Glycerol operon regulatory protein</fullName>
    </recommendedName>
</protein>
<dbReference type="Pfam" id="PF01614">
    <property type="entry name" value="IclR_C"/>
    <property type="match status" value="1"/>
</dbReference>
<dbReference type="GO" id="GO:0003700">
    <property type="term" value="F:DNA-binding transcription factor activity"/>
    <property type="evidence" value="ECO:0007669"/>
    <property type="project" value="TreeGrafter"/>
</dbReference>
<dbReference type="AlphaFoldDB" id="A0A1I4TTY1"/>
<evidence type="ECO:0000256" key="4">
    <source>
        <dbReference type="ARBA" id="ARBA00023163"/>
    </source>
</evidence>
<dbReference type="SUPFAM" id="SSF46785">
    <property type="entry name" value="Winged helix' DNA-binding domain"/>
    <property type="match status" value="1"/>
</dbReference>
<keyword evidence="2" id="KW-0805">Transcription regulation</keyword>
<comment type="function">
    <text evidence="5">May be an activator protein for the gylABX operon.</text>
</comment>
<dbReference type="PANTHER" id="PTHR30136:SF34">
    <property type="entry name" value="TRANSCRIPTIONAL REGULATOR"/>
    <property type="match status" value="1"/>
</dbReference>
<keyword evidence="1" id="KW-0319">Glycerol metabolism</keyword>
<evidence type="ECO:0000313" key="10">
    <source>
        <dbReference type="EMBL" id="SFM80040.1"/>
    </source>
</evidence>
<dbReference type="GO" id="GO:0006071">
    <property type="term" value="P:glycerol metabolic process"/>
    <property type="evidence" value="ECO:0007669"/>
    <property type="project" value="UniProtKB-KW"/>
</dbReference>
<dbReference type="SMART" id="SM00346">
    <property type="entry name" value="HTH_ICLR"/>
    <property type="match status" value="1"/>
</dbReference>
<dbReference type="EMBL" id="FOUY01000003">
    <property type="protein sequence ID" value="SFM80040.1"/>
    <property type="molecule type" value="Genomic_DNA"/>
</dbReference>
<dbReference type="GO" id="GO:0003677">
    <property type="term" value="F:DNA binding"/>
    <property type="evidence" value="ECO:0007669"/>
    <property type="project" value="UniProtKB-KW"/>
</dbReference>
<dbReference type="InterPro" id="IPR050707">
    <property type="entry name" value="HTH_MetabolicPath_Reg"/>
</dbReference>
<dbReference type="Gene3D" id="1.10.10.10">
    <property type="entry name" value="Winged helix-like DNA-binding domain superfamily/Winged helix DNA-binding domain"/>
    <property type="match status" value="1"/>
</dbReference>
<dbReference type="Gene3D" id="3.30.450.40">
    <property type="match status" value="1"/>
</dbReference>
<proteinExistence type="predicted"/>
<evidence type="ECO:0000256" key="7">
    <source>
        <dbReference type="SAM" id="MobiDB-lite"/>
    </source>
</evidence>
<dbReference type="PROSITE" id="PS51078">
    <property type="entry name" value="ICLR_ED"/>
    <property type="match status" value="1"/>
</dbReference>
<dbReference type="SUPFAM" id="SSF55781">
    <property type="entry name" value="GAF domain-like"/>
    <property type="match status" value="1"/>
</dbReference>
<organism evidence="10 11">
    <name type="scientific">Pseudonocardia ammonioxydans</name>
    <dbReference type="NCBI Taxonomy" id="260086"/>
    <lineage>
        <taxon>Bacteria</taxon>
        <taxon>Bacillati</taxon>
        <taxon>Actinomycetota</taxon>
        <taxon>Actinomycetes</taxon>
        <taxon>Pseudonocardiales</taxon>
        <taxon>Pseudonocardiaceae</taxon>
        <taxon>Pseudonocardia</taxon>
    </lineage>
</organism>
<reference evidence="10 11" key="1">
    <citation type="submission" date="2016-10" db="EMBL/GenBank/DDBJ databases">
        <authorList>
            <person name="de Groot N.N."/>
        </authorList>
    </citation>
    <scope>NUCLEOTIDE SEQUENCE [LARGE SCALE GENOMIC DNA]</scope>
    <source>
        <strain evidence="10 11">CGMCC 4.1877</strain>
    </source>
</reference>
<dbReference type="PROSITE" id="PS51077">
    <property type="entry name" value="HTH_ICLR"/>
    <property type="match status" value="1"/>
</dbReference>
<dbReference type="GO" id="GO:0045892">
    <property type="term" value="P:negative regulation of DNA-templated transcription"/>
    <property type="evidence" value="ECO:0007669"/>
    <property type="project" value="TreeGrafter"/>
</dbReference>
<keyword evidence="4" id="KW-0804">Transcription</keyword>
<feature type="domain" description="IclR-ED" evidence="9">
    <location>
        <begin position="74"/>
        <end position="257"/>
    </location>
</feature>
<feature type="compositionally biased region" description="Basic and acidic residues" evidence="7">
    <location>
        <begin position="261"/>
        <end position="271"/>
    </location>
</feature>
<evidence type="ECO:0000259" key="9">
    <source>
        <dbReference type="PROSITE" id="PS51078"/>
    </source>
</evidence>
<gene>
    <name evidence="10" type="ORF">SAMN05216207_10033</name>
</gene>
<evidence type="ECO:0000259" key="8">
    <source>
        <dbReference type="PROSITE" id="PS51077"/>
    </source>
</evidence>
<name>A0A1I4TTY1_PSUAM</name>
<dbReference type="InterPro" id="IPR029016">
    <property type="entry name" value="GAF-like_dom_sf"/>
</dbReference>